<evidence type="ECO:0000313" key="3">
    <source>
        <dbReference type="Proteomes" id="UP001472677"/>
    </source>
</evidence>
<evidence type="ECO:0000313" key="2">
    <source>
        <dbReference type="EMBL" id="KAK8505506.1"/>
    </source>
</evidence>
<keyword evidence="3" id="KW-1185">Reference proteome</keyword>
<gene>
    <name evidence="2" type="ORF">V6N12_075848</name>
</gene>
<name>A0ABR2BED5_9ROSI</name>
<feature type="compositionally biased region" description="Basic and acidic residues" evidence="1">
    <location>
        <begin position="56"/>
        <end position="65"/>
    </location>
</feature>
<dbReference type="EMBL" id="JBBPBM010000126">
    <property type="protein sequence ID" value="KAK8505506.1"/>
    <property type="molecule type" value="Genomic_DNA"/>
</dbReference>
<sequence length="121" mass="13384">MYLGMCATCIKKQKHIQKPLPTTVEKDPANRKRGISADDNERSTDSTNSIPSSYGGEDHRLDGSKRGPFLSTYPVEDKMDSVNTDSFGELILCASRFPDLSSVPAVRLRPGKIQEPNLRDS</sequence>
<feature type="region of interest" description="Disordered" evidence="1">
    <location>
        <begin position="17"/>
        <end position="76"/>
    </location>
</feature>
<proteinExistence type="predicted"/>
<comment type="caution">
    <text evidence="2">The sequence shown here is derived from an EMBL/GenBank/DDBJ whole genome shotgun (WGS) entry which is preliminary data.</text>
</comment>
<evidence type="ECO:0000256" key="1">
    <source>
        <dbReference type="SAM" id="MobiDB-lite"/>
    </source>
</evidence>
<reference evidence="2 3" key="1">
    <citation type="journal article" date="2024" name="G3 (Bethesda)">
        <title>Genome assembly of Hibiscus sabdariffa L. provides insights into metabolisms of medicinal natural products.</title>
        <authorList>
            <person name="Kim T."/>
        </authorList>
    </citation>
    <scope>NUCLEOTIDE SEQUENCE [LARGE SCALE GENOMIC DNA]</scope>
    <source>
        <strain evidence="2">TK-2024</strain>
        <tissue evidence="2">Old leaves</tissue>
    </source>
</reference>
<dbReference type="Proteomes" id="UP001472677">
    <property type="component" value="Unassembled WGS sequence"/>
</dbReference>
<feature type="compositionally biased region" description="Basic and acidic residues" evidence="1">
    <location>
        <begin position="24"/>
        <end position="44"/>
    </location>
</feature>
<protein>
    <submittedName>
        <fullName evidence="2">Uncharacterized protein</fullName>
    </submittedName>
</protein>
<accession>A0ABR2BED5</accession>
<organism evidence="2 3">
    <name type="scientific">Hibiscus sabdariffa</name>
    <name type="common">roselle</name>
    <dbReference type="NCBI Taxonomy" id="183260"/>
    <lineage>
        <taxon>Eukaryota</taxon>
        <taxon>Viridiplantae</taxon>
        <taxon>Streptophyta</taxon>
        <taxon>Embryophyta</taxon>
        <taxon>Tracheophyta</taxon>
        <taxon>Spermatophyta</taxon>
        <taxon>Magnoliopsida</taxon>
        <taxon>eudicotyledons</taxon>
        <taxon>Gunneridae</taxon>
        <taxon>Pentapetalae</taxon>
        <taxon>rosids</taxon>
        <taxon>malvids</taxon>
        <taxon>Malvales</taxon>
        <taxon>Malvaceae</taxon>
        <taxon>Malvoideae</taxon>
        <taxon>Hibiscus</taxon>
    </lineage>
</organism>